<feature type="compositionally biased region" description="Polar residues" evidence="7">
    <location>
        <begin position="527"/>
        <end position="550"/>
    </location>
</feature>
<keyword evidence="3" id="KW-0493">Microtubule</keyword>
<feature type="compositionally biased region" description="Polar residues" evidence="7">
    <location>
        <begin position="12"/>
        <end position="27"/>
    </location>
</feature>
<dbReference type="Gene3D" id="2.30.30.190">
    <property type="entry name" value="CAP Gly-rich-like domain"/>
    <property type="match status" value="1"/>
</dbReference>
<proteinExistence type="predicted"/>
<reference evidence="9" key="1">
    <citation type="submission" date="2022-10" db="EMBL/GenBank/DDBJ databases">
        <title>Culturing micro-colonial fungi from biological soil crusts in the Mojave desert and describing Neophaeococcomyces mojavensis, and introducing the new genera and species Taxawa tesnikishii.</title>
        <authorList>
            <person name="Kurbessoian T."/>
            <person name="Stajich J.E."/>
        </authorList>
    </citation>
    <scope>NUCLEOTIDE SEQUENCE</scope>
    <source>
        <strain evidence="9">TK_1</strain>
    </source>
</reference>
<feature type="domain" description="CAP-Gly" evidence="8">
    <location>
        <begin position="89"/>
        <end position="135"/>
    </location>
</feature>
<keyword evidence="4" id="KW-0677">Repeat</keyword>
<evidence type="ECO:0000256" key="6">
    <source>
        <dbReference type="ARBA" id="ARBA00023212"/>
    </source>
</evidence>
<dbReference type="InterPro" id="IPR036859">
    <property type="entry name" value="CAP-Gly_dom_sf"/>
</dbReference>
<keyword evidence="5" id="KW-0175">Coiled coil</keyword>
<evidence type="ECO:0000256" key="2">
    <source>
        <dbReference type="ARBA" id="ARBA00022490"/>
    </source>
</evidence>
<evidence type="ECO:0000256" key="4">
    <source>
        <dbReference type="ARBA" id="ARBA00022737"/>
    </source>
</evidence>
<feature type="region of interest" description="Disordered" evidence="7">
    <location>
        <begin position="168"/>
        <end position="329"/>
    </location>
</feature>
<dbReference type="Gene3D" id="1.20.5.1700">
    <property type="match status" value="1"/>
</dbReference>
<organism evidence="9 10">
    <name type="scientific">Coniosporium apollinis</name>
    <dbReference type="NCBI Taxonomy" id="61459"/>
    <lineage>
        <taxon>Eukaryota</taxon>
        <taxon>Fungi</taxon>
        <taxon>Dikarya</taxon>
        <taxon>Ascomycota</taxon>
        <taxon>Pezizomycotina</taxon>
        <taxon>Dothideomycetes</taxon>
        <taxon>Dothideomycetes incertae sedis</taxon>
        <taxon>Coniosporium</taxon>
    </lineage>
</organism>
<evidence type="ECO:0000256" key="3">
    <source>
        <dbReference type="ARBA" id="ARBA00022701"/>
    </source>
</evidence>
<feature type="compositionally biased region" description="Basic and acidic residues" evidence="7">
    <location>
        <begin position="557"/>
        <end position="566"/>
    </location>
</feature>
<accession>A0ABQ9P6H4</accession>
<feature type="compositionally biased region" description="Basic and acidic residues" evidence="7">
    <location>
        <begin position="473"/>
        <end position="487"/>
    </location>
</feature>
<dbReference type="InterPro" id="IPR000938">
    <property type="entry name" value="CAP-Gly_domain"/>
</dbReference>
<dbReference type="InterPro" id="IPR032108">
    <property type="entry name" value="CLIP1_ZNF"/>
</dbReference>
<protein>
    <recommendedName>
        <fullName evidence="8">CAP-Gly domain-containing protein</fullName>
    </recommendedName>
</protein>
<dbReference type="Pfam" id="PF01302">
    <property type="entry name" value="CAP_GLY"/>
    <property type="match status" value="1"/>
</dbReference>
<feature type="region of interest" description="Disordered" evidence="7">
    <location>
        <begin position="344"/>
        <end position="363"/>
    </location>
</feature>
<feature type="compositionally biased region" description="Polar residues" evidence="7">
    <location>
        <begin position="168"/>
        <end position="178"/>
    </location>
</feature>
<sequence>MALQTPRRLPSNRPSLASQNINTASSPNLTVPHGAAMAHRKASLSALTAGGSGPSTPLAKMVGGDGKDLEVGDIVDVPGGMHGVVKFIGTVRGKKGAFAGVELSSEYAARGKNDGDVDGVRYFTTSIPGAGIFLPLHRASKRASPSHSSDTFMSTPPTPSLTNYNVHGNGVSPSNGYTPPTAAMPKFSQSVGPGARAPSPLFKPKTRPSLARPESPFRKQPNLAPTPSRGGSIAPAAFSKSVSGAPRFTPSPAPGRVGTPKGRTPVPSRPFSRTGSRLGHHTPIEEDGETTPVGLPKTRPVSGQPQEEIRRLKQKLDERDKQLKEQAASLTEMEGSLAELQTLMAKEEAHQSRSSRGGDEDADATQLRAIIREKNEKIAMLTAEFDAHRADFRSTIDTLEMASAETERVYEKRVEDLMQEVRELQERGEDVESVARQLKQLEELVQELEEGLEDARRGEAEARGEVEFLRGEVERGRSELRREREKAAAALKNAGTAMDGPLSPGGSSREVEQRDDEIRGLKAIIHSLSSDPDLGNSNSPTSPLQRNGTFPSAAANESRETVSRLEREKKELQGLVERKTFREEELERDLDRLRRESGIPTEQRNSMMSNPVSDRTAQQDKRLSGRDSKGTLASWRDSADARRHDASQLPPMAESETQSSIGESSLWCEICETGGHDILNCSAMSNGTTSARTPDGKRTGRDVVAAALKNLSVSSDDDLPAPLTPGKNPISPGGPPTAPLPNPFDASLVPGKGSSAADPNKWCALCERDGHDATNCPYEDAF</sequence>
<feature type="compositionally biased region" description="Basic and acidic residues" evidence="7">
    <location>
        <begin position="637"/>
        <end position="646"/>
    </location>
</feature>
<dbReference type="Proteomes" id="UP001172684">
    <property type="component" value="Unassembled WGS sequence"/>
</dbReference>
<feature type="region of interest" description="Disordered" evidence="7">
    <location>
        <begin position="473"/>
        <end position="566"/>
    </location>
</feature>
<feature type="region of interest" description="Disordered" evidence="7">
    <location>
        <begin position="714"/>
        <end position="757"/>
    </location>
</feature>
<feature type="compositionally biased region" description="Basic and acidic residues" evidence="7">
    <location>
        <begin position="345"/>
        <end position="359"/>
    </location>
</feature>
<dbReference type="EMBL" id="JAPDRL010000003">
    <property type="protein sequence ID" value="KAJ9669184.1"/>
    <property type="molecule type" value="Genomic_DNA"/>
</dbReference>
<keyword evidence="6" id="KW-0206">Cytoskeleton</keyword>
<feature type="compositionally biased region" description="Pro residues" evidence="7">
    <location>
        <begin position="732"/>
        <end position="742"/>
    </location>
</feature>
<evidence type="ECO:0000256" key="5">
    <source>
        <dbReference type="ARBA" id="ARBA00023054"/>
    </source>
</evidence>
<evidence type="ECO:0000313" key="10">
    <source>
        <dbReference type="Proteomes" id="UP001172684"/>
    </source>
</evidence>
<dbReference type="Pfam" id="PF16641">
    <property type="entry name" value="CLIP1_ZNF"/>
    <property type="match status" value="2"/>
</dbReference>
<keyword evidence="2" id="KW-0963">Cytoplasm</keyword>
<dbReference type="PANTHER" id="PTHR18916">
    <property type="entry name" value="DYNACTIN 1-RELATED MICROTUBULE-BINDING"/>
    <property type="match status" value="1"/>
</dbReference>
<feature type="compositionally biased region" description="Basic and acidic residues" evidence="7">
    <location>
        <begin position="617"/>
        <end position="629"/>
    </location>
</feature>
<dbReference type="SMART" id="SM01052">
    <property type="entry name" value="CAP_GLY"/>
    <property type="match status" value="1"/>
</dbReference>
<comment type="subcellular location">
    <subcellularLocation>
        <location evidence="1">Cytoplasm</location>
        <location evidence="1">Cytoskeleton</location>
    </subcellularLocation>
</comment>
<evidence type="ECO:0000313" key="9">
    <source>
        <dbReference type="EMBL" id="KAJ9669184.1"/>
    </source>
</evidence>
<evidence type="ECO:0000259" key="8">
    <source>
        <dbReference type="PROSITE" id="PS50245"/>
    </source>
</evidence>
<feature type="region of interest" description="Disordered" evidence="7">
    <location>
        <begin position="592"/>
        <end position="661"/>
    </location>
</feature>
<comment type="caution">
    <text evidence="9">The sequence shown here is derived from an EMBL/GenBank/DDBJ whole genome shotgun (WGS) entry which is preliminary data.</text>
</comment>
<feature type="region of interest" description="Disordered" evidence="7">
    <location>
        <begin position="1"/>
        <end position="27"/>
    </location>
</feature>
<name>A0ABQ9P6H4_9PEZI</name>
<evidence type="ECO:0000256" key="7">
    <source>
        <dbReference type="SAM" id="MobiDB-lite"/>
    </source>
</evidence>
<dbReference type="PANTHER" id="PTHR18916:SF83">
    <property type="entry name" value="TIP ELONGATION PROTEIN 1"/>
    <property type="match status" value="1"/>
</dbReference>
<feature type="compositionally biased region" description="Basic and acidic residues" evidence="7">
    <location>
        <begin position="307"/>
        <end position="324"/>
    </location>
</feature>
<feature type="compositionally biased region" description="Polar residues" evidence="7">
    <location>
        <begin position="600"/>
        <end position="616"/>
    </location>
</feature>
<keyword evidence="10" id="KW-1185">Reference proteome</keyword>
<dbReference type="PROSITE" id="PS50245">
    <property type="entry name" value="CAP_GLY_2"/>
    <property type="match status" value="1"/>
</dbReference>
<gene>
    <name evidence="9" type="ORF">H2201_000535</name>
</gene>
<dbReference type="SUPFAM" id="SSF74924">
    <property type="entry name" value="Cap-Gly domain"/>
    <property type="match status" value="1"/>
</dbReference>
<feature type="compositionally biased region" description="Basic and acidic residues" evidence="7">
    <location>
        <begin position="509"/>
        <end position="520"/>
    </location>
</feature>
<evidence type="ECO:0000256" key="1">
    <source>
        <dbReference type="ARBA" id="ARBA00004245"/>
    </source>
</evidence>